<keyword evidence="1" id="KW-0472">Membrane</keyword>
<sequence>MVPLPEDEVRRDFIIYSAIPICCALGYPAPDPRSSLRLWLAVSLSEATFHVNNFVLFFVAAVAEKRKAADGKDDDKSQGLGKGSAELTSLMMRPALVEGAESGLIFTLMLAVPQLTGSLCWVLVVGVSIGILQRVTWTVSALRKIQHRC</sequence>
<organism evidence="2 3">
    <name type="scientific">Extremus antarcticus</name>
    <dbReference type="NCBI Taxonomy" id="702011"/>
    <lineage>
        <taxon>Eukaryota</taxon>
        <taxon>Fungi</taxon>
        <taxon>Dikarya</taxon>
        <taxon>Ascomycota</taxon>
        <taxon>Pezizomycotina</taxon>
        <taxon>Dothideomycetes</taxon>
        <taxon>Dothideomycetidae</taxon>
        <taxon>Mycosphaerellales</taxon>
        <taxon>Extremaceae</taxon>
        <taxon>Extremus</taxon>
    </lineage>
</organism>
<keyword evidence="3" id="KW-1185">Reference proteome</keyword>
<evidence type="ECO:0000313" key="3">
    <source>
        <dbReference type="Proteomes" id="UP001271007"/>
    </source>
</evidence>
<feature type="transmembrane region" description="Helical" evidence="1">
    <location>
        <begin position="12"/>
        <end position="30"/>
    </location>
</feature>
<keyword evidence="1" id="KW-0812">Transmembrane</keyword>
<protein>
    <submittedName>
        <fullName evidence="2">Uncharacterized protein</fullName>
    </submittedName>
</protein>
<gene>
    <name evidence="2" type="ORF">LTR09_000327</name>
</gene>
<dbReference type="EMBL" id="JAWDJX010000001">
    <property type="protein sequence ID" value="KAK3058762.1"/>
    <property type="molecule type" value="Genomic_DNA"/>
</dbReference>
<keyword evidence="1" id="KW-1133">Transmembrane helix</keyword>
<proteinExistence type="predicted"/>
<dbReference type="AlphaFoldDB" id="A0AAJ0GJE8"/>
<reference evidence="2" key="1">
    <citation type="submission" date="2023-04" db="EMBL/GenBank/DDBJ databases">
        <title>Black Yeasts Isolated from many extreme environments.</title>
        <authorList>
            <person name="Coleine C."/>
            <person name="Stajich J.E."/>
            <person name="Selbmann L."/>
        </authorList>
    </citation>
    <scope>NUCLEOTIDE SEQUENCE</scope>
    <source>
        <strain evidence="2">CCFEE 5312</strain>
    </source>
</reference>
<accession>A0AAJ0GJE8</accession>
<name>A0AAJ0GJE8_9PEZI</name>
<evidence type="ECO:0000256" key="1">
    <source>
        <dbReference type="SAM" id="Phobius"/>
    </source>
</evidence>
<comment type="caution">
    <text evidence="2">The sequence shown here is derived from an EMBL/GenBank/DDBJ whole genome shotgun (WGS) entry which is preliminary data.</text>
</comment>
<dbReference type="Proteomes" id="UP001271007">
    <property type="component" value="Unassembled WGS sequence"/>
</dbReference>
<feature type="transmembrane region" description="Helical" evidence="1">
    <location>
        <begin position="121"/>
        <end position="142"/>
    </location>
</feature>
<evidence type="ECO:0000313" key="2">
    <source>
        <dbReference type="EMBL" id="KAK3058762.1"/>
    </source>
</evidence>